<evidence type="ECO:0000313" key="2">
    <source>
        <dbReference type="EMBL" id="KAK7392506.1"/>
    </source>
</evidence>
<name>A0AAN9SBC7_PSOTE</name>
<reference evidence="2 3" key="1">
    <citation type="submission" date="2024-01" db="EMBL/GenBank/DDBJ databases">
        <title>The genomes of 5 underutilized Papilionoideae crops provide insights into root nodulation and disease resistanc.</title>
        <authorList>
            <person name="Jiang F."/>
        </authorList>
    </citation>
    <scope>NUCLEOTIDE SEQUENCE [LARGE SCALE GENOMIC DNA]</scope>
    <source>
        <strain evidence="2">DUOXIRENSHENG_FW03</strain>
        <tissue evidence="2">Leaves</tissue>
    </source>
</reference>
<evidence type="ECO:0000259" key="1">
    <source>
        <dbReference type="PROSITE" id="PS00028"/>
    </source>
</evidence>
<sequence>MNTNDLLNTSLQLGVLNDGQDSHQNNQDNQNGITCRLCNHVFPSFQAFMTHTQSHFAHQNPRMKRLFSPNHVNRQREMIPSPMELNFRRSMMMQETRNFINNRVFQAALPQEPMPMLQHRTNSILHASQQGIATSPPFRGPSQTMPFSRVNVAEMERLLHPPIHQREMEVSPIDGTKPYINLLDKPIDNNKLF</sequence>
<feature type="domain" description="C2H2-type" evidence="1">
    <location>
        <begin position="35"/>
        <end position="55"/>
    </location>
</feature>
<evidence type="ECO:0000313" key="3">
    <source>
        <dbReference type="Proteomes" id="UP001386955"/>
    </source>
</evidence>
<dbReference type="PROSITE" id="PS00028">
    <property type="entry name" value="ZINC_FINGER_C2H2_1"/>
    <property type="match status" value="1"/>
</dbReference>
<dbReference type="EMBL" id="JAYMYS010000005">
    <property type="protein sequence ID" value="KAK7392506.1"/>
    <property type="molecule type" value="Genomic_DNA"/>
</dbReference>
<organism evidence="2 3">
    <name type="scientific">Psophocarpus tetragonolobus</name>
    <name type="common">Winged bean</name>
    <name type="synonym">Dolichos tetragonolobus</name>
    <dbReference type="NCBI Taxonomy" id="3891"/>
    <lineage>
        <taxon>Eukaryota</taxon>
        <taxon>Viridiplantae</taxon>
        <taxon>Streptophyta</taxon>
        <taxon>Embryophyta</taxon>
        <taxon>Tracheophyta</taxon>
        <taxon>Spermatophyta</taxon>
        <taxon>Magnoliopsida</taxon>
        <taxon>eudicotyledons</taxon>
        <taxon>Gunneridae</taxon>
        <taxon>Pentapetalae</taxon>
        <taxon>rosids</taxon>
        <taxon>fabids</taxon>
        <taxon>Fabales</taxon>
        <taxon>Fabaceae</taxon>
        <taxon>Papilionoideae</taxon>
        <taxon>50 kb inversion clade</taxon>
        <taxon>NPAAA clade</taxon>
        <taxon>indigoferoid/millettioid clade</taxon>
        <taxon>Phaseoleae</taxon>
        <taxon>Psophocarpus</taxon>
    </lineage>
</organism>
<keyword evidence="3" id="KW-1185">Reference proteome</keyword>
<dbReference type="AlphaFoldDB" id="A0AAN9SBC7"/>
<protein>
    <recommendedName>
        <fullName evidence="1">C2H2-type domain-containing protein</fullName>
    </recommendedName>
</protein>
<dbReference type="Proteomes" id="UP001386955">
    <property type="component" value="Unassembled WGS sequence"/>
</dbReference>
<comment type="caution">
    <text evidence="2">The sequence shown here is derived from an EMBL/GenBank/DDBJ whole genome shotgun (WGS) entry which is preliminary data.</text>
</comment>
<proteinExistence type="predicted"/>
<gene>
    <name evidence="2" type="ORF">VNO78_20947</name>
</gene>
<accession>A0AAN9SBC7</accession>
<dbReference type="InterPro" id="IPR013087">
    <property type="entry name" value="Znf_C2H2_type"/>
</dbReference>